<organism evidence="3 4">
    <name type="scientific">Clostridium segne</name>
    <dbReference type="NCBI Taxonomy" id="2763038"/>
    <lineage>
        <taxon>Bacteria</taxon>
        <taxon>Bacillati</taxon>
        <taxon>Bacillota</taxon>
        <taxon>Clostridia</taxon>
        <taxon>Eubacteriales</taxon>
        <taxon>Clostridiaceae</taxon>
        <taxon>Clostridium</taxon>
    </lineage>
</organism>
<keyword evidence="1" id="KW-1133">Transmembrane helix</keyword>
<protein>
    <submittedName>
        <fullName evidence="3">Zinc ribbon domain-containing protein</fullName>
    </submittedName>
</protein>
<evidence type="ECO:0000313" key="4">
    <source>
        <dbReference type="Proteomes" id="UP000653904"/>
    </source>
</evidence>
<dbReference type="EMBL" id="JACOOW010000015">
    <property type="protein sequence ID" value="MBC5657921.1"/>
    <property type="molecule type" value="Genomic_DNA"/>
</dbReference>
<dbReference type="AlphaFoldDB" id="A0AAW3X712"/>
<sequence length="423" mass="46956">MENRKINYCPKCGNKLTGGERFCSICGNPLLDNFQTENMIVSQNYEKKDEEKKSLGKLKKILLGIGAVVVMVVIVIALSFPQESEETVKVPEAESAEEQLNSEKNADGLKTSKSQLDIIGTITNIGTVDPKFELSSNQTEFIQSHLELFPASNECLDELSQYIDTTLDYSHMIKNPKDISGRFAFMEQLTVQQIWEENFGEGDSPYDYVTCLNSYDVNGNCYYIYYIGKQTQIVEGDFARVVAMPVAYSSYKNLEGTDVLTLVMVASVIENQGISEITGGYFSGKYQTQTAATVPAEEYTENAPVSNEVPAGNYGSDPSAYAGRYEGAGYTIEFSVGSDIDTDEVGDVCVYYGGNCESEHIPVYTCTSAGDWSISNYDAVYEIREEGNPMYMMFYEANGTVYMDYSSPNRNAGVLELVQRYIS</sequence>
<keyword evidence="1" id="KW-0472">Membrane</keyword>
<evidence type="ECO:0000256" key="1">
    <source>
        <dbReference type="SAM" id="Phobius"/>
    </source>
</evidence>
<evidence type="ECO:0000259" key="2">
    <source>
        <dbReference type="Pfam" id="PF13240"/>
    </source>
</evidence>
<proteinExistence type="predicted"/>
<dbReference type="RefSeq" id="WP_118653328.1">
    <property type="nucleotide sequence ID" value="NZ_JACOOW010000015.1"/>
</dbReference>
<reference evidence="3 4" key="1">
    <citation type="submission" date="2020-08" db="EMBL/GenBank/DDBJ databases">
        <title>Genome public.</title>
        <authorList>
            <person name="Liu C."/>
            <person name="Sun Q."/>
        </authorList>
    </citation>
    <scope>NUCLEOTIDE SEQUENCE [LARGE SCALE GENOMIC DNA]</scope>
    <source>
        <strain evidence="3 4">BX14</strain>
    </source>
</reference>
<accession>A0AAW3X712</accession>
<name>A0AAW3X712_9CLOT</name>
<dbReference type="InterPro" id="IPR026870">
    <property type="entry name" value="Zinc_ribbon_dom"/>
</dbReference>
<feature type="transmembrane region" description="Helical" evidence="1">
    <location>
        <begin position="61"/>
        <end position="80"/>
    </location>
</feature>
<keyword evidence="1" id="KW-0812">Transmembrane</keyword>
<evidence type="ECO:0000313" key="3">
    <source>
        <dbReference type="EMBL" id="MBC5657921.1"/>
    </source>
</evidence>
<dbReference type="Proteomes" id="UP000653904">
    <property type="component" value="Unassembled WGS sequence"/>
</dbReference>
<keyword evidence="4" id="KW-1185">Reference proteome</keyword>
<comment type="caution">
    <text evidence="3">The sequence shown here is derived from an EMBL/GenBank/DDBJ whole genome shotgun (WGS) entry which is preliminary data.</text>
</comment>
<feature type="domain" description="Zinc-ribbon" evidence="2">
    <location>
        <begin position="8"/>
        <end position="30"/>
    </location>
</feature>
<dbReference type="Pfam" id="PF13240">
    <property type="entry name" value="Zn_Ribbon_1"/>
    <property type="match status" value="1"/>
</dbReference>
<gene>
    <name evidence="3" type="ORF">H8S19_12805</name>
</gene>